<keyword evidence="1" id="KW-0472">Membrane</keyword>
<name>A0A086JZW7_TOXGO</name>
<reference evidence="3 4" key="1">
    <citation type="submission" date="2014-02" db="EMBL/GenBank/DDBJ databases">
        <authorList>
            <person name="Sibley D."/>
            <person name="Venepally P."/>
            <person name="Karamycheva S."/>
            <person name="Hadjithomas M."/>
            <person name="Khan A."/>
            <person name="Brunk B."/>
            <person name="Roos D."/>
            <person name="Caler E."/>
            <person name="Lorenzi H."/>
        </authorList>
    </citation>
    <scope>NUCLEOTIDE SEQUENCE [LARGE SCALE GENOMIC DNA]</scope>
    <source>
        <strain evidence="3 4">GAB2-2007-GAL-DOM2</strain>
    </source>
</reference>
<dbReference type="Proteomes" id="UP000028837">
    <property type="component" value="Unassembled WGS sequence"/>
</dbReference>
<dbReference type="CDD" id="cd00030">
    <property type="entry name" value="C2"/>
    <property type="match status" value="1"/>
</dbReference>
<evidence type="ECO:0000259" key="2">
    <source>
        <dbReference type="PROSITE" id="PS50004"/>
    </source>
</evidence>
<comment type="caution">
    <text evidence="3">The sequence shown here is derived from an EMBL/GenBank/DDBJ whole genome shotgun (WGS) entry which is preliminary data.</text>
</comment>
<keyword evidence="1" id="KW-0812">Transmembrane</keyword>
<dbReference type="PROSITE" id="PS50004">
    <property type="entry name" value="C2"/>
    <property type="match status" value="1"/>
</dbReference>
<dbReference type="PANTHER" id="PTHR47052:SF3">
    <property type="entry name" value="INGRESSION PROTEIN 1"/>
    <property type="match status" value="1"/>
</dbReference>
<organism evidence="3 4">
    <name type="scientific">Toxoplasma gondii GAB2-2007-GAL-DOM2</name>
    <dbReference type="NCBI Taxonomy" id="1130820"/>
    <lineage>
        <taxon>Eukaryota</taxon>
        <taxon>Sar</taxon>
        <taxon>Alveolata</taxon>
        <taxon>Apicomplexa</taxon>
        <taxon>Conoidasida</taxon>
        <taxon>Coccidia</taxon>
        <taxon>Eucoccidiorida</taxon>
        <taxon>Eimeriorina</taxon>
        <taxon>Sarcocystidae</taxon>
        <taxon>Toxoplasma</taxon>
    </lineage>
</organism>
<protein>
    <submittedName>
        <fullName evidence="3">Putative Elicitor-responsive protein</fullName>
    </submittedName>
</protein>
<evidence type="ECO:0000313" key="4">
    <source>
        <dbReference type="Proteomes" id="UP000028837"/>
    </source>
</evidence>
<gene>
    <name evidence="3" type="ORF">TGDOM2_202830</name>
</gene>
<dbReference type="OrthoDB" id="419768at2759"/>
<evidence type="ECO:0000313" key="3">
    <source>
        <dbReference type="EMBL" id="KFG37685.1"/>
    </source>
</evidence>
<evidence type="ECO:0000256" key="1">
    <source>
        <dbReference type="SAM" id="Phobius"/>
    </source>
</evidence>
<dbReference type="VEuPathDB" id="ToxoDB:TGDOM2_202830"/>
<dbReference type="InterPro" id="IPR000008">
    <property type="entry name" value="C2_dom"/>
</dbReference>
<dbReference type="Pfam" id="PF00168">
    <property type="entry name" value="C2"/>
    <property type="match status" value="1"/>
</dbReference>
<dbReference type="EMBL" id="AHZU02000991">
    <property type="protein sequence ID" value="KFG37685.1"/>
    <property type="molecule type" value="Genomic_DNA"/>
</dbReference>
<feature type="domain" description="C2" evidence="2">
    <location>
        <begin position="46"/>
        <end position="165"/>
    </location>
</feature>
<dbReference type="InterPro" id="IPR052981">
    <property type="entry name" value="Ingression_C2_domain"/>
</dbReference>
<keyword evidence="1" id="KW-1133">Transmembrane helix</keyword>
<dbReference type="SUPFAM" id="SSF49562">
    <property type="entry name" value="C2 domain (Calcium/lipid-binding domain, CaLB)"/>
    <property type="match status" value="1"/>
</dbReference>
<dbReference type="SMART" id="SM00239">
    <property type="entry name" value="C2"/>
    <property type="match status" value="1"/>
</dbReference>
<dbReference type="PANTHER" id="PTHR47052">
    <property type="entry name" value="CONSERVED SERINE PROLINE-RICH PROTEIN (AFU_ORTHOLOGUE AFUA_2G01790)"/>
    <property type="match status" value="1"/>
</dbReference>
<dbReference type="AlphaFoldDB" id="A0A086JZW7"/>
<dbReference type="Gene3D" id="2.60.40.150">
    <property type="entry name" value="C2 domain"/>
    <property type="match status" value="1"/>
</dbReference>
<accession>A0A086JZW7</accession>
<sequence>MRRCLSFCRRETRWIKTHGISSIFVVSVHSAVLTVVTLRKVSGCLLAGGFAVSEKIRKMSDPNQPTHVTVTVHGARELHSTNLITKMDPYCIVTMGNHTFKTNVDDHGNKSPCWNQAFKMDYVGEAQMRFKVLDKDKLTKDDYIGMADVTLSPIVYGTRLYNAEIELTRKEGKHAGFLKITIEFEPKIKAGTSSPSAAPLNAIPAAMPAPATVMHGTPAPAYTAGYVPAPLPAGQPMVGTPYYPPLPVAYAAPVPGYAATPAAGYAPQPAGYGVPPSAAAYQPPGVYGQPPSPYYGYPPGSYYPFR</sequence>
<dbReference type="InterPro" id="IPR035892">
    <property type="entry name" value="C2_domain_sf"/>
</dbReference>
<proteinExistence type="predicted"/>
<feature type="transmembrane region" description="Helical" evidence="1">
    <location>
        <begin position="20"/>
        <end position="38"/>
    </location>
</feature>